<organism evidence="4 5">
    <name type="scientific">Ignelater luminosus</name>
    <name type="common">Cucubano</name>
    <name type="synonym">Pyrophorus luminosus</name>
    <dbReference type="NCBI Taxonomy" id="2038154"/>
    <lineage>
        <taxon>Eukaryota</taxon>
        <taxon>Metazoa</taxon>
        <taxon>Ecdysozoa</taxon>
        <taxon>Arthropoda</taxon>
        <taxon>Hexapoda</taxon>
        <taxon>Insecta</taxon>
        <taxon>Pterygota</taxon>
        <taxon>Neoptera</taxon>
        <taxon>Endopterygota</taxon>
        <taxon>Coleoptera</taxon>
        <taxon>Polyphaga</taxon>
        <taxon>Elateriformia</taxon>
        <taxon>Elateroidea</taxon>
        <taxon>Elateridae</taxon>
        <taxon>Agrypninae</taxon>
        <taxon>Pyrophorini</taxon>
        <taxon>Ignelater</taxon>
    </lineage>
</organism>
<dbReference type="Pfam" id="PF00106">
    <property type="entry name" value="adh_short"/>
    <property type="match status" value="1"/>
</dbReference>
<gene>
    <name evidence="4" type="ORF">ILUMI_02740</name>
</gene>
<dbReference type="InterPro" id="IPR020904">
    <property type="entry name" value="Sc_DH/Rdtase_CS"/>
</dbReference>
<evidence type="ECO:0008006" key="6">
    <source>
        <dbReference type="Google" id="ProtNLM"/>
    </source>
</evidence>
<evidence type="ECO:0000256" key="2">
    <source>
        <dbReference type="ARBA" id="ARBA00023002"/>
    </source>
</evidence>
<comment type="similarity">
    <text evidence="1 3">Belongs to the short-chain dehydrogenases/reductases (SDR) family.</text>
</comment>
<dbReference type="AlphaFoldDB" id="A0A8K0GKK0"/>
<dbReference type="PRINTS" id="PR00080">
    <property type="entry name" value="SDRFAMILY"/>
</dbReference>
<dbReference type="GO" id="GO:0016616">
    <property type="term" value="F:oxidoreductase activity, acting on the CH-OH group of donors, NAD or NADP as acceptor"/>
    <property type="evidence" value="ECO:0007669"/>
    <property type="project" value="TreeGrafter"/>
</dbReference>
<dbReference type="InterPro" id="IPR002347">
    <property type="entry name" value="SDR_fam"/>
</dbReference>
<dbReference type="OrthoDB" id="417891at2759"/>
<dbReference type="PROSITE" id="PS00061">
    <property type="entry name" value="ADH_SHORT"/>
    <property type="match status" value="1"/>
</dbReference>
<evidence type="ECO:0000313" key="4">
    <source>
        <dbReference type="EMBL" id="KAF2903434.1"/>
    </source>
</evidence>
<name>A0A8K0GKK0_IGNLU</name>
<evidence type="ECO:0000256" key="1">
    <source>
        <dbReference type="ARBA" id="ARBA00006484"/>
    </source>
</evidence>
<dbReference type="PRINTS" id="PR00081">
    <property type="entry name" value="GDHRDH"/>
</dbReference>
<dbReference type="GO" id="GO:0005737">
    <property type="term" value="C:cytoplasm"/>
    <property type="evidence" value="ECO:0007669"/>
    <property type="project" value="TreeGrafter"/>
</dbReference>
<dbReference type="InterPro" id="IPR036291">
    <property type="entry name" value="NAD(P)-bd_dom_sf"/>
</dbReference>
<keyword evidence="2" id="KW-0560">Oxidoreductase</keyword>
<dbReference type="SUPFAM" id="SSF51735">
    <property type="entry name" value="NAD(P)-binding Rossmann-fold domains"/>
    <property type="match status" value="1"/>
</dbReference>
<evidence type="ECO:0000256" key="3">
    <source>
        <dbReference type="RuleBase" id="RU000363"/>
    </source>
</evidence>
<dbReference type="PANTHER" id="PTHR44229:SF8">
    <property type="entry name" value="ALCOHOL DEHYDROGENASE-RELATED"/>
    <property type="match status" value="1"/>
</dbReference>
<reference evidence="4" key="1">
    <citation type="submission" date="2019-08" db="EMBL/GenBank/DDBJ databases">
        <title>The genome of the North American firefly Photinus pyralis.</title>
        <authorList>
            <consortium name="Photinus pyralis genome working group"/>
            <person name="Fallon T.R."/>
            <person name="Sander Lower S.E."/>
            <person name="Weng J.-K."/>
        </authorList>
    </citation>
    <scope>NUCLEOTIDE SEQUENCE</scope>
    <source>
        <strain evidence="4">TRF0915ILg1</strain>
        <tissue evidence="4">Whole body</tissue>
    </source>
</reference>
<proteinExistence type="inferred from homology"/>
<evidence type="ECO:0000313" key="5">
    <source>
        <dbReference type="Proteomes" id="UP000801492"/>
    </source>
</evidence>
<protein>
    <recommendedName>
        <fullName evidence="6">15-hydroxyprostaglandin dehydrogenase [NAD(+)]-like</fullName>
    </recommendedName>
</protein>
<comment type="caution">
    <text evidence="4">The sequence shown here is derived from an EMBL/GenBank/DDBJ whole genome shotgun (WGS) entry which is preliminary data.</text>
</comment>
<dbReference type="FunFam" id="3.40.50.720:FF:000149">
    <property type="entry name" value="15-hydroxyprostaglandin dehydrogenase [NAD(+)]"/>
    <property type="match status" value="1"/>
</dbReference>
<sequence>MNAVAGKVALITGGGAGIGLCYAKELLRNGLKAVTLAEINKENGHNALKQIQDEFGPDKAIFVKTDVTDKGQFEDAFKTTLEKFKNIDILINNAGIMNDAVWERQIGINFVGTIYGCLLALDNYLIKYRTDREGIVVNVASISGLERFQAFPIYAGTKHAVIGLTRAWGMDMHYSRTKIRFLALCPGVTDTPLLHDCLERNLGPAYQDIMKGHLPHLTIQSPENVARALIKVINEGQNGSVWVAEHNETYEIDIPSRQQLRIRMKDPDL</sequence>
<dbReference type="Gene3D" id="3.40.50.720">
    <property type="entry name" value="NAD(P)-binding Rossmann-like Domain"/>
    <property type="match status" value="1"/>
</dbReference>
<keyword evidence="5" id="KW-1185">Reference proteome</keyword>
<dbReference type="Proteomes" id="UP000801492">
    <property type="component" value="Unassembled WGS sequence"/>
</dbReference>
<dbReference type="EMBL" id="VTPC01001028">
    <property type="protein sequence ID" value="KAF2903434.1"/>
    <property type="molecule type" value="Genomic_DNA"/>
</dbReference>
<accession>A0A8K0GKK0</accession>
<dbReference type="PANTHER" id="PTHR44229">
    <property type="entry name" value="15-HYDROXYPROSTAGLANDIN DEHYDROGENASE [NAD(+)]"/>
    <property type="match status" value="1"/>
</dbReference>